<evidence type="ECO:0000313" key="2">
    <source>
        <dbReference type="Proteomes" id="UP000019402"/>
    </source>
</evidence>
<dbReference type="InterPro" id="IPR014917">
    <property type="entry name" value="DUF1800"/>
</dbReference>
<dbReference type="Pfam" id="PF08811">
    <property type="entry name" value="DUF1800"/>
    <property type="match status" value="1"/>
</dbReference>
<proteinExistence type="predicted"/>
<evidence type="ECO:0000313" key="1">
    <source>
        <dbReference type="EMBL" id="GAF03564.1"/>
    </source>
</evidence>
<dbReference type="AlphaFoldDB" id="W7YMF5"/>
<organism evidence="1 2">
    <name type="scientific">Saccharicrinis fermentans DSM 9555 = JCM 21142</name>
    <dbReference type="NCBI Taxonomy" id="869213"/>
    <lineage>
        <taxon>Bacteria</taxon>
        <taxon>Pseudomonadati</taxon>
        <taxon>Bacteroidota</taxon>
        <taxon>Bacteroidia</taxon>
        <taxon>Marinilabiliales</taxon>
        <taxon>Marinilabiliaceae</taxon>
        <taxon>Saccharicrinis</taxon>
    </lineage>
</organism>
<dbReference type="STRING" id="869213.GCA_000517085_04404"/>
<dbReference type="Proteomes" id="UP000019402">
    <property type="component" value="Unassembled WGS sequence"/>
</dbReference>
<name>W7YMF5_9BACT</name>
<dbReference type="EMBL" id="BAMD01000026">
    <property type="protein sequence ID" value="GAF03564.1"/>
    <property type="molecule type" value="Genomic_DNA"/>
</dbReference>
<dbReference type="eggNOG" id="COG5267">
    <property type="taxonomic scope" value="Bacteria"/>
</dbReference>
<keyword evidence="2" id="KW-1185">Reference proteome</keyword>
<dbReference type="OrthoDB" id="9772295at2"/>
<gene>
    <name evidence="1" type="ORF">JCM21142_52242</name>
</gene>
<dbReference type="RefSeq" id="WP_027473633.1">
    <property type="nucleotide sequence ID" value="NZ_BAMD01000026.1"/>
</dbReference>
<reference evidence="1 2" key="1">
    <citation type="journal article" date="2014" name="Genome Announc.">
        <title>Draft Genome Sequence of Cytophaga fermentans JCM 21142T, a Facultative Anaerobe Isolated from Marine Mud.</title>
        <authorList>
            <person name="Starns D."/>
            <person name="Oshima K."/>
            <person name="Suda W."/>
            <person name="Iino T."/>
            <person name="Yuki M."/>
            <person name="Inoue J."/>
            <person name="Kitamura K."/>
            <person name="Iida T."/>
            <person name="Darby A."/>
            <person name="Hattori M."/>
            <person name="Ohkuma M."/>
        </authorList>
    </citation>
    <scope>NUCLEOTIDE SEQUENCE [LARGE SCALE GENOMIC DNA]</scope>
    <source>
        <strain evidence="1 2">JCM 21142</strain>
    </source>
</reference>
<comment type="caution">
    <text evidence="1">The sequence shown here is derived from an EMBL/GenBank/DDBJ whole genome shotgun (WGS) entry which is preliminary data.</text>
</comment>
<evidence type="ECO:0008006" key="3">
    <source>
        <dbReference type="Google" id="ProtNLM"/>
    </source>
</evidence>
<accession>W7YMF5</accession>
<protein>
    <recommendedName>
        <fullName evidence="3">DUF1800 domain-containing protein</fullName>
    </recommendedName>
</protein>
<sequence length="554" mass="63381">MAATDKFSGVLGRTNAAHLLRRATFGLTESAIQQFASLTVDQAMDLLFSDPVPADLPIDLKTNQTWLNPKAGDANSEQKKLTDYFIIWHLERMRQSEVNISERLTYFYHTHLPVRRSLVESSEMIYYQNALFRQFAKGSFKTLFKHICMDNAMLIYLDNGTNDVSSPNENFAREMLELYSIGRGPQIGLGDYTHFTEDDIKAATRVLTGYQVDYSFANVHSETQLPTGVIREVDRDGVWLAHRHDAGEKIFSHHFGKRVIAPSELVNGFATSEAAKQEFDEMIEMIFEKDETARFITRKLYRFFVYYQIDDYVENNVIIPLAAQFKSSGYDMSVLARAMLSSQHFYDVDDAESSNNIMGSIIKSPIDMILGTLRLFQVDVPTDLDTLYNTVYINGIFKFIEEQGLDFYEPFEVAGYPAYHQFPIYSRNWIRPQTLAYRYKLSEYFLNGINSKGKDLGIKLDVLSWVENGGAVSNPADANILVDALLELMIPFPVASERRDFFLTTVFLDGLYPAAWTTEWNNYRSDPTQYKATVASRISVLINAIMQSPEYQLY</sequence>